<gene>
    <name evidence="2" type="ORF">GHT09_000971</name>
</gene>
<evidence type="ECO:0000256" key="1">
    <source>
        <dbReference type="SAM" id="MobiDB-lite"/>
    </source>
</evidence>
<organism evidence="2 3">
    <name type="scientific">Marmota monax</name>
    <name type="common">Woodchuck</name>
    <dbReference type="NCBI Taxonomy" id="9995"/>
    <lineage>
        <taxon>Eukaryota</taxon>
        <taxon>Metazoa</taxon>
        <taxon>Chordata</taxon>
        <taxon>Craniata</taxon>
        <taxon>Vertebrata</taxon>
        <taxon>Euteleostomi</taxon>
        <taxon>Mammalia</taxon>
        <taxon>Eutheria</taxon>
        <taxon>Euarchontoglires</taxon>
        <taxon>Glires</taxon>
        <taxon>Rodentia</taxon>
        <taxon>Sciuromorpha</taxon>
        <taxon>Sciuridae</taxon>
        <taxon>Xerinae</taxon>
        <taxon>Marmotini</taxon>
        <taxon>Marmota</taxon>
    </lineage>
</organism>
<accession>A0A834QZB7</accession>
<sequence length="98" mass="11110">MRRGGAGRIPSSSPPPPCHRLPPSLPHSLIQSSEHPSNHQKKKMMMKIIMIRPLATPMMIMETDRLRGDCSEHCRIWQLSEPKSEAPPPEAPNSRIWL</sequence>
<dbReference type="EMBL" id="WJEC01000036">
    <property type="protein sequence ID" value="KAF7486577.1"/>
    <property type="molecule type" value="Genomic_DNA"/>
</dbReference>
<name>A0A834QZB7_MARMO</name>
<comment type="caution">
    <text evidence="2">The sequence shown here is derived from an EMBL/GenBank/DDBJ whole genome shotgun (WGS) entry which is preliminary data.</text>
</comment>
<reference evidence="2" key="1">
    <citation type="submission" date="2020-08" db="EMBL/GenBank/DDBJ databases">
        <authorList>
            <person name="Shumante A."/>
            <person name="Zimin A.V."/>
            <person name="Puiu D."/>
            <person name="Salzberg S.L."/>
        </authorList>
    </citation>
    <scope>NUCLEOTIDE SEQUENCE</scope>
    <source>
        <strain evidence="2">WC2-LM</strain>
        <tissue evidence="2">Liver</tissue>
    </source>
</reference>
<proteinExistence type="predicted"/>
<evidence type="ECO:0000313" key="3">
    <source>
        <dbReference type="Proteomes" id="UP000662637"/>
    </source>
</evidence>
<feature type="compositionally biased region" description="Pro residues" evidence="1">
    <location>
        <begin position="12"/>
        <end position="25"/>
    </location>
</feature>
<evidence type="ECO:0000313" key="2">
    <source>
        <dbReference type="EMBL" id="KAF7486577.1"/>
    </source>
</evidence>
<feature type="region of interest" description="Disordered" evidence="1">
    <location>
        <begin position="1"/>
        <end position="43"/>
    </location>
</feature>
<dbReference type="Proteomes" id="UP000662637">
    <property type="component" value="Unassembled WGS sequence"/>
</dbReference>
<protein>
    <submittedName>
        <fullName evidence="2">Uncharacterized protein</fullName>
    </submittedName>
</protein>
<dbReference type="AlphaFoldDB" id="A0A834QZB7"/>